<protein>
    <recommendedName>
        <fullName evidence="4">Replication protein</fullName>
    </recommendedName>
</protein>
<accession>A0A7G1KZN5</accession>
<evidence type="ECO:0000256" key="1">
    <source>
        <dbReference type="SAM" id="MobiDB-lite"/>
    </source>
</evidence>
<feature type="region of interest" description="Disordered" evidence="1">
    <location>
        <begin position="411"/>
        <end position="439"/>
    </location>
</feature>
<feature type="compositionally biased region" description="Basic and acidic residues" evidence="1">
    <location>
        <begin position="420"/>
        <end position="439"/>
    </location>
</feature>
<keyword evidence="3" id="KW-1185">Reference proteome</keyword>
<reference evidence="2 3" key="1">
    <citation type="submission" date="2020-08" db="EMBL/GenBank/DDBJ databases">
        <title>Genome Sequencing of Nocardia wallacei strain FMUON74 and assembly.</title>
        <authorList>
            <person name="Toyokawa M."/>
            <person name="Uesaka K."/>
        </authorList>
    </citation>
    <scope>NUCLEOTIDE SEQUENCE [LARGE SCALE GENOMIC DNA]</scope>
    <source>
        <strain evidence="2 3">FMUON74</strain>
        <plasmid evidence="2 3">pFMUON74</plasmid>
    </source>
</reference>
<dbReference type="Proteomes" id="UP000516173">
    <property type="component" value="Plasmid pFMUON74"/>
</dbReference>
<evidence type="ECO:0000313" key="3">
    <source>
        <dbReference type="Proteomes" id="UP000516173"/>
    </source>
</evidence>
<evidence type="ECO:0008006" key="4">
    <source>
        <dbReference type="Google" id="ProtNLM"/>
    </source>
</evidence>
<sequence length="439" mass="48615">MVSGSQGSKHARASQSVATGFVGHDRGRTDAGLPVSVSGRGCYTSPRRRRTSAHPSAAALFVLPPLRLALPEDAYAGSEDQQAPPCWWGRERWIAHCLALYDEHYSVLRAAQAVESVSRKTFAAYVIAESSGADYATGRNSRVTVGRLQREVARSESTIHRCRRLLARFGCRTVVFAGRHRTLAERLESWKRNDRARGWAAVCALHESTTLPVDNSAVKTLLDQGFGTPPERSYGSSFLSRSKSVSSAENEMNRRASRGIDKRRRPKQHRAYDQRALLLAEKCRRDERIPLWVRRTSRSQLAAALTRYAVAGWMVDDVYGAFEEFRISGKKLISNPDKPVGYLCHILRFVPPDVPPALLDRARTVADEEAERAAKRQLFAEMRAAAMGAAAADSPGRAAARAAVAQLAHRNMGQARARARQADADDRARARRTNDEADR</sequence>
<dbReference type="EMBL" id="AP023397">
    <property type="protein sequence ID" value="BCK59469.1"/>
    <property type="molecule type" value="Genomic_DNA"/>
</dbReference>
<feature type="compositionally biased region" description="Polar residues" evidence="1">
    <location>
        <begin position="1"/>
        <end position="18"/>
    </location>
</feature>
<evidence type="ECO:0000313" key="2">
    <source>
        <dbReference type="EMBL" id="BCK59469.1"/>
    </source>
</evidence>
<feature type="region of interest" description="Disordered" evidence="1">
    <location>
        <begin position="233"/>
        <end position="268"/>
    </location>
</feature>
<gene>
    <name evidence="2" type="ORF">NWFMUON74_72410</name>
</gene>
<geneLocation type="plasmid" evidence="2 3">
    <name>pFMUON74</name>
</geneLocation>
<keyword evidence="2" id="KW-0614">Plasmid</keyword>
<organism evidence="2 3">
    <name type="scientific">Nocardia wallacei</name>
    <dbReference type="NCBI Taxonomy" id="480035"/>
    <lineage>
        <taxon>Bacteria</taxon>
        <taxon>Bacillati</taxon>
        <taxon>Actinomycetota</taxon>
        <taxon>Actinomycetes</taxon>
        <taxon>Mycobacteriales</taxon>
        <taxon>Nocardiaceae</taxon>
        <taxon>Nocardia</taxon>
    </lineage>
</organism>
<proteinExistence type="predicted"/>
<feature type="compositionally biased region" description="Basic and acidic residues" evidence="1">
    <location>
        <begin position="251"/>
        <end position="260"/>
    </location>
</feature>
<dbReference type="AlphaFoldDB" id="A0A7G1KZN5"/>
<dbReference type="KEGG" id="nwl:NWFMUON74_72410"/>
<feature type="region of interest" description="Disordered" evidence="1">
    <location>
        <begin position="1"/>
        <end position="23"/>
    </location>
</feature>
<name>A0A7G1KZN5_9NOCA</name>
<feature type="compositionally biased region" description="Low complexity" evidence="1">
    <location>
        <begin position="236"/>
        <end position="247"/>
    </location>
</feature>